<evidence type="ECO:0000259" key="7">
    <source>
        <dbReference type="PROSITE" id="PS50089"/>
    </source>
</evidence>
<dbReference type="InterPro" id="IPR050731">
    <property type="entry name" value="HRD1_E3_ubiq-ligases"/>
</dbReference>
<dbReference type="Proteomes" id="UP000836788">
    <property type="component" value="Chromosome 16"/>
</dbReference>
<evidence type="ECO:0000313" key="8">
    <source>
        <dbReference type="EMBL" id="CAG9281932.1"/>
    </source>
</evidence>
<dbReference type="SUPFAM" id="SSF57850">
    <property type="entry name" value="RING/U-box"/>
    <property type="match status" value="1"/>
</dbReference>
<dbReference type="PROSITE" id="PS50089">
    <property type="entry name" value="ZF_RING_2"/>
    <property type="match status" value="1"/>
</dbReference>
<proteinExistence type="predicted"/>
<feature type="region of interest" description="Disordered" evidence="5">
    <location>
        <begin position="95"/>
        <end position="121"/>
    </location>
</feature>
<evidence type="ECO:0000256" key="3">
    <source>
        <dbReference type="ARBA" id="ARBA00022833"/>
    </source>
</evidence>
<evidence type="ECO:0000256" key="5">
    <source>
        <dbReference type="SAM" id="MobiDB-lite"/>
    </source>
</evidence>
<gene>
    <name evidence="8" type="ORF">PTTT1_LOCUS18007</name>
</gene>
<organism evidence="8">
    <name type="scientific">Phaeodactylum tricornutum</name>
    <name type="common">Diatom</name>
    <dbReference type="NCBI Taxonomy" id="2850"/>
    <lineage>
        <taxon>Eukaryota</taxon>
        <taxon>Sar</taxon>
        <taxon>Stramenopiles</taxon>
        <taxon>Ochrophyta</taxon>
        <taxon>Bacillariophyta</taxon>
        <taxon>Bacillariophyceae</taxon>
        <taxon>Bacillariophycidae</taxon>
        <taxon>Naviculales</taxon>
        <taxon>Phaeodactylaceae</taxon>
        <taxon>Phaeodactylum</taxon>
    </lineage>
</organism>
<dbReference type="SMART" id="SM00184">
    <property type="entry name" value="RING"/>
    <property type="match status" value="1"/>
</dbReference>
<dbReference type="GO" id="GO:0061630">
    <property type="term" value="F:ubiquitin protein ligase activity"/>
    <property type="evidence" value="ECO:0007669"/>
    <property type="project" value="TreeGrafter"/>
</dbReference>
<accession>A0A8J9T1F8</accession>
<dbReference type="AlphaFoldDB" id="A0A8J9T1F8"/>
<dbReference type="PANTHER" id="PTHR22763">
    <property type="entry name" value="RING ZINC FINGER PROTEIN"/>
    <property type="match status" value="1"/>
</dbReference>
<dbReference type="EMBL" id="OU594957">
    <property type="protein sequence ID" value="CAG9281932.1"/>
    <property type="molecule type" value="Genomic_DNA"/>
</dbReference>
<dbReference type="InterPro" id="IPR011016">
    <property type="entry name" value="Znf_RING-CH"/>
</dbReference>
<sequence>MGVRRPSSTGSFSASTTNMRRKLLPFNPVGRSSMLCSTEFNPLQTLVWNATSGFYDVPDNTINTTNTTASTTNAVGGNTGQRWLQSLFSWTNEDESLQNSEDVSGIHSRSRRDAPIQTEQSSRLWTSHKADYDYQGRVDSYVPHRRLEDPPTPVLYGRQCLCSPLPDTYCPIGAHHCKIAFTDASARRDIFEISCAADSKDSFVRFVVPLMFFFWFLVLCSCVYSPKGAYARGYLQRVVFCWQTPRYEQALQENLDRIVRRNRQRREAQARIRRRTVASHRVVLGRDRPPGTDSLYPPQLDHSRPGRRVGSPVVTHTTDPSTELPPADVDWTAQAGMELVQRSVVVLRTRRYRDRPTVHQSSDHADAAQQETAPHDDVCAICLNAFADADRVGDLQCQHVFHVDCLKSWIQHKNHCPLCKADDLATPPEAPRSSPNLERPSS</sequence>
<feature type="region of interest" description="Disordered" evidence="5">
    <location>
        <begin position="284"/>
        <end position="327"/>
    </location>
</feature>
<feature type="transmembrane region" description="Helical" evidence="6">
    <location>
        <begin position="203"/>
        <end position="224"/>
    </location>
</feature>
<dbReference type="Gene3D" id="3.30.40.10">
    <property type="entry name" value="Zinc/RING finger domain, C3HC4 (zinc finger)"/>
    <property type="match status" value="1"/>
</dbReference>
<protein>
    <recommendedName>
        <fullName evidence="7">RING-type domain-containing protein</fullName>
    </recommendedName>
</protein>
<dbReference type="SMART" id="SM00744">
    <property type="entry name" value="RINGv"/>
    <property type="match status" value="1"/>
</dbReference>
<evidence type="ECO:0000256" key="4">
    <source>
        <dbReference type="PROSITE-ProRule" id="PRU00175"/>
    </source>
</evidence>
<dbReference type="InterPro" id="IPR013083">
    <property type="entry name" value="Znf_RING/FYVE/PHD"/>
</dbReference>
<reference evidence="8" key="1">
    <citation type="submission" date="2022-02" db="EMBL/GenBank/DDBJ databases">
        <authorList>
            <person name="Giguere J D."/>
        </authorList>
    </citation>
    <scope>NUCLEOTIDE SEQUENCE</scope>
    <source>
        <strain evidence="8">CCAP 1055/1</strain>
    </source>
</reference>
<dbReference type="CDD" id="cd16469">
    <property type="entry name" value="RING-H2_RNF24-like"/>
    <property type="match status" value="1"/>
</dbReference>
<name>A0A8J9T1F8_PHATR</name>
<evidence type="ECO:0000256" key="6">
    <source>
        <dbReference type="SAM" id="Phobius"/>
    </source>
</evidence>
<keyword evidence="6" id="KW-1133">Transmembrane helix</keyword>
<dbReference type="GO" id="GO:0008270">
    <property type="term" value="F:zinc ion binding"/>
    <property type="evidence" value="ECO:0007669"/>
    <property type="project" value="UniProtKB-KW"/>
</dbReference>
<keyword evidence="6" id="KW-0812">Transmembrane</keyword>
<keyword evidence="1" id="KW-0479">Metal-binding</keyword>
<evidence type="ECO:0000256" key="1">
    <source>
        <dbReference type="ARBA" id="ARBA00022723"/>
    </source>
</evidence>
<evidence type="ECO:0000256" key="2">
    <source>
        <dbReference type="ARBA" id="ARBA00022771"/>
    </source>
</evidence>
<keyword evidence="3" id="KW-0862">Zinc</keyword>
<dbReference type="GO" id="GO:0043161">
    <property type="term" value="P:proteasome-mediated ubiquitin-dependent protein catabolic process"/>
    <property type="evidence" value="ECO:0007669"/>
    <property type="project" value="TreeGrafter"/>
</dbReference>
<dbReference type="InterPro" id="IPR001841">
    <property type="entry name" value="Znf_RING"/>
</dbReference>
<feature type="domain" description="RING-type" evidence="7">
    <location>
        <begin position="379"/>
        <end position="420"/>
    </location>
</feature>
<dbReference type="Pfam" id="PF13639">
    <property type="entry name" value="zf-RING_2"/>
    <property type="match status" value="1"/>
</dbReference>
<keyword evidence="2 4" id="KW-0863">Zinc-finger</keyword>
<dbReference type="GO" id="GO:0012505">
    <property type="term" value="C:endomembrane system"/>
    <property type="evidence" value="ECO:0007669"/>
    <property type="project" value="TreeGrafter"/>
</dbReference>
<keyword evidence="6" id="KW-0472">Membrane</keyword>